<evidence type="ECO:0000259" key="6">
    <source>
        <dbReference type="PROSITE" id="PS51186"/>
    </source>
</evidence>
<comment type="cofactor">
    <cofactor evidence="1">
        <name>Mg(2+)</name>
        <dbReference type="ChEBI" id="CHEBI:18420"/>
    </cofactor>
</comment>
<keyword evidence="4" id="KW-0460">Magnesium</keyword>
<dbReference type="InterPro" id="IPR000182">
    <property type="entry name" value="GNAT_dom"/>
</dbReference>
<dbReference type="CDD" id="cd16423">
    <property type="entry name" value="HAD_BPGM-like"/>
    <property type="match status" value="1"/>
</dbReference>
<dbReference type="Gene3D" id="3.40.50.1000">
    <property type="entry name" value="HAD superfamily/HAD-like"/>
    <property type="match status" value="1"/>
</dbReference>
<feature type="domain" description="N-acetyltransferase" evidence="6">
    <location>
        <begin position="233"/>
        <end position="393"/>
    </location>
</feature>
<dbReference type="Gene3D" id="1.10.150.240">
    <property type="entry name" value="Putative phosphatase, domain 2"/>
    <property type="match status" value="1"/>
</dbReference>
<dbReference type="SFLD" id="SFLDG01129">
    <property type="entry name" value="C1.5:_HAD__Beta-PGM__Phosphata"/>
    <property type="match status" value="1"/>
</dbReference>
<comment type="caution">
    <text evidence="7">The sequence shown here is derived from an EMBL/GenBank/DDBJ whole genome shotgun (WGS) entry which is preliminary data.</text>
</comment>
<dbReference type="CDD" id="cd04301">
    <property type="entry name" value="NAT_SF"/>
    <property type="match status" value="1"/>
</dbReference>
<dbReference type="PRINTS" id="PR00413">
    <property type="entry name" value="HADHALOGNASE"/>
</dbReference>
<comment type="similarity">
    <text evidence="2">Belongs to the HAD-like hydrolase superfamily. CbbY/CbbZ/Gph/YieH family.</text>
</comment>
<dbReference type="Pfam" id="PF13419">
    <property type="entry name" value="HAD_2"/>
    <property type="match status" value="1"/>
</dbReference>
<dbReference type="SFLD" id="SFLDG01135">
    <property type="entry name" value="C1.5.6:_HAD__Beta-PGM__Phospha"/>
    <property type="match status" value="1"/>
</dbReference>
<evidence type="ECO:0000256" key="2">
    <source>
        <dbReference type="ARBA" id="ARBA00006171"/>
    </source>
</evidence>
<dbReference type="InterPro" id="IPR016181">
    <property type="entry name" value="Acyl_CoA_acyltransferase"/>
</dbReference>
<sequence>MLKGIIFDMDGVLINSEPVHYRIWKEALLTRGIELDYEVYKPCIGSTLGFLMNLLHETYGIDREDKALVDTMKKIKAETVEREGIPMIEGVPQLLERLKNAGYKMAIASSSPLSYIQMVTKRLNIRHYFDKILSGENVKHPKPAPDVFLAAAEELELDVSECLVVEDSTNGCRAAKAANITCMGYFNPDSGKQDLSQAAMIIEGYEEIDARFVEKVYCHNHHLPAVVCETPRLLVREMSEADLPQMLALNEQNSTENAVEGKEKTLEEEIENFPSYRRYMYELCDMGYWAVIEKQSGKIIGRVGIEPKIWNQGRSVVELGYLIDEAYQRQGYGYEACHAILLEAKERGAKYLYCRIHSENKSSIALAKKLGFLKIDYHVEQDAKEIEVYRYVCGNDRVLQERG</sequence>
<accession>A0ABR7PEU7</accession>
<dbReference type="EMBL" id="JACRTP010000009">
    <property type="protein sequence ID" value="MBC8629844.1"/>
    <property type="molecule type" value="Genomic_DNA"/>
</dbReference>
<dbReference type="InterPro" id="IPR023214">
    <property type="entry name" value="HAD_sf"/>
</dbReference>
<dbReference type="SUPFAM" id="SSF56784">
    <property type="entry name" value="HAD-like"/>
    <property type="match status" value="1"/>
</dbReference>
<evidence type="ECO:0000313" key="8">
    <source>
        <dbReference type="Proteomes" id="UP000661649"/>
    </source>
</evidence>
<dbReference type="InterPro" id="IPR041492">
    <property type="entry name" value="HAD_2"/>
</dbReference>
<dbReference type="RefSeq" id="WP_022304760.1">
    <property type="nucleotide sequence ID" value="NZ_DAWEED010000046.1"/>
</dbReference>
<dbReference type="InterPro" id="IPR036412">
    <property type="entry name" value="HAD-like_sf"/>
</dbReference>
<dbReference type="NCBIfam" id="TIGR01549">
    <property type="entry name" value="HAD-SF-IA-v1"/>
    <property type="match status" value="1"/>
</dbReference>
<dbReference type="SUPFAM" id="SSF55729">
    <property type="entry name" value="Acyl-CoA N-acyltransferases (Nat)"/>
    <property type="match status" value="1"/>
</dbReference>
<proteinExistence type="inferred from homology"/>
<dbReference type="PANTHER" id="PTHR46193">
    <property type="entry name" value="6-PHOSPHOGLUCONATE PHOSPHATASE"/>
    <property type="match status" value="1"/>
</dbReference>
<dbReference type="InterPro" id="IPR051600">
    <property type="entry name" value="Beta-PGM-like"/>
</dbReference>
<keyword evidence="3" id="KW-0479">Metal-binding</keyword>
<dbReference type="InterPro" id="IPR023198">
    <property type="entry name" value="PGP-like_dom2"/>
</dbReference>
<dbReference type="Gene3D" id="3.40.630.30">
    <property type="match status" value="1"/>
</dbReference>
<gene>
    <name evidence="7" type="ORF">H8712_14755</name>
</gene>
<keyword evidence="5" id="KW-0119">Carbohydrate metabolism</keyword>
<evidence type="ECO:0000256" key="5">
    <source>
        <dbReference type="ARBA" id="ARBA00023277"/>
    </source>
</evidence>
<dbReference type="PANTHER" id="PTHR46193:SF18">
    <property type="entry name" value="HEXITOL PHOSPHATASE B"/>
    <property type="match status" value="1"/>
</dbReference>
<organism evidence="7 8">
    <name type="scientific">Blautia stercoris</name>
    <dbReference type="NCBI Taxonomy" id="871664"/>
    <lineage>
        <taxon>Bacteria</taxon>
        <taxon>Bacillati</taxon>
        <taxon>Bacillota</taxon>
        <taxon>Clostridia</taxon>
        <taxon>Lachnospirales</taxon>
        <taxon>Lachnospiraceae</taxon>
        <taxon>Blautia</taxon>
    </lineage>
</organism>
<evidence type="ECO:0000313" key="7">
    <source>
        <dbReference type="EMBL" id="MBC8629844.1"/>
    </source>
</evidence>
<dbReference type="PROSITE" id="PS51186">
    <property type="entry name" value="GNAT"/>
    <property type="match status" value="1"/>
</dbReference>
<dbReference type="Pfam" id="PF13302">
    <property type="entry name" value="Acetyltransf_3"/>
    <property type="match status" value="1"/>
</dbReference>
<name>A0ABR7PEU7_9FIRM</name>
<evidence type="ECO:0000256" key="1">
    <source>
        <dbReference type="ARBA" id="ARBA00001946"/>
    </source>
</evidence>
<evidence type="ECO:0000256" key="3">
    <source>
        <dbReference type="ARBA" id="ARBA00022723"/>
    </source>
</evidence>
<evidence type="ECO:0000256" key="4">
    <source>
        <dbReference type="ARBA" id="ARBA00022842"/>
    </source>
</evidence>
<reference evidence="7 8" key="1">
    <citation type="submission" date="2020-08" db="EMBL/GenBank/DDBJ databases">
        <title>Genome public.</title>
        <authorList>
            <person name="Liu C."/>
            <person name="Sun Q."/>
        </authorList>
    </citation>
    <scope>NUCLEOTIDE SEQUENCE [LARGE SCALE GENOMIC DNA]</scope>
    <source>
        <strain evidence="7 8">3_YM_SP_D4_24.mj</strain>
    </source>
</reference>
<dbReference type="InterPro" id="IPR006439">
    <property type="entry name" value="HAD-SF_hydro_IA"/>
</dbReference>
<protein>
    <submittedName>
        <fullName evidence="7">GNAT family N-acetyltransferase</fullName>
    </submittedName>
</protein>
<dbReference type="Proteomes" id="UP000661649">
    <property type="component" value="Unassembled WGS sequence"/>
</dbReference>
<dbReference type="NCBIfam" id="TIGR01509">
    <property type="entry name" value="HAD-SF-IA-v3"/>
    <property type="match status" value="1"/>
</dbReference>
<keyword evidence="8" id="KW-1185">Reference proteome</keyword>
<dbReference type="SFLD" id="SFLDS00003">
    <property type="entry name" value="Haloacid_Dehalogenase"/>
    <property type="match status" value="1"/>
</dbReference>